<keyword evidence="2" id="KW-1185">Reference proteome</keyword>
<dbReference type="AlphaFoldDB" id="A0A0B7FR91"/>
<protein>
    <recommendedName>
        <fullName evidence="3">F-box domain-containing protein</fullName>
    </recommendedName>
</protein>
<name>A0A0B7FR91_THACB</name>
<dbReference type="Proteomes" id="UP000059188">
    <property type="component" value="Unassembled WGS sequence"/>
</dbReference>
<reference evidence="1 2" key="1">
    <citation type="submission" date="2014-11" db="EMBL/GenBank/DDBJ databases">
        <authorList>
            <person name="Wibberg Daniel"/>
        </authorList>
    </citation>
    <scope>NUCLEOTIDE SEQUENCE [LARGE SCALE GENOMIC DNA]</scope>
    <source>
        <strain evidence="1">Rhizoctonia solani AG1-IB 7/3/14</strain>
    </source>
</reference>
<organism evidence="1 2">
    <name type="scientific">Thanatephorus cucumeris (strain AG1-IB / isolate 7/3/14)</name>
    <name type="common">Lettuce bottom rot fungus</name>
    <name type="synonym">Rhizoctonia solani</name>
    <dbReference type="NCBI Taxonomy" id="1108050"/>
    <lineage>
        <taxon>Eukaryota</taxon>
        <taxon>Fungi</taxon>
        <taxon>Dikarya</taxon>
        <taxon>Basidiomycota</taxon>
        <taxon>Agaricomycotina</taxon>
        <taxon>Agaricomycetes</taxon>
        <taxon>Cantharellales</taxon>
        <taxon>Ceratobasidiaceae</taxon>
        <taxon>Rhizoctonia</taxon>
        <taxon>Rhizoctonia solani AG-1</taxon>
    </lineage>
</organism>
<evidence type="ECO:0000313" key="2">
    <source>
        <dbReference type="Proteomes" id="UP000059188"/>
    </source>
</evidence>
<proteinExistence type="predicted"/>
<dbReference type="EMBL" id="LN679143">
    <property type="protein sequence ID" value="CEL60185.1"/>
    <property type="molecule type" value="Genomic_DNA"/>
</dbReference>
<gene>
    <name evidence="1" type="ORF">RSOLAG1IB_09423</name>
</gene>
<evidence type="ECO:0008006" key="3">
    <source>
        <dbReference type="Google" id="ProtNLM"/>
    </source>
</evidence>
<dbReference type="STRING" id="1108050.A0A0B7FR91"/>
<accession>A0A0B7FR91</accession>
<evidence type="ECO:0000313" key="1">
    <source>
        <dbReference type="EMBL" id="CEL60185.1"/>
    </source>
</evidence>
<sequence>MVEALWLSVTAVHLSSAYPKWTSKLYQGLTELRLSNPREPTEFIARPLPTPIPESALIAILKSSPKLRILQMGLIIKDATSVRNPVKPVLLEDLELLVVDTRRDQHVVFMKLVRPGPKPLTLSIADSSYLNEISSTGRSYAEEFLTSSNITRLILTGFVEYPDLINLLSLLPKVRVLALEELLSRQQITDTNSLPLSFTIDTLYVTHCFHTPFEDYNIQVWSLIEEVIRRHSVAELVLWGYNDSAESIVPEHIYTVCPSVSVLWGGPDPIKEFK</sequence>